<accession>A0A8K0UD97</accession>
<feature type="compositionally biased region" description="Basic and acidic residues" evidence="1">
    <location>
        <begin position="49"/>
        <end position="64"/>
    </location>
</feature>
<evidence type="ECO:0000259" key="2">
    <source>
        <dbReference type="Pfam" id="PF08101"/>
    </source>
</evidence>
<dbReference type="EMBL" id="JAEVFJ010000064">
    <property type="protein sequence ID" value="KAH8077379.1"/>
    <property type="molecule type" value="Genomic_DNA"/>
</dbReference>
<dbReference type="Gene3D" id="1.10.555.10">
    <property type="entry name" value="Rho GTPase activation protein"/>
    <property type="match status" value="1"/>
</dbReference>
<feature type="region of interest" description="Disordered" evidence="1">
    <location>
        <begin position="571"/>
        <end position="627"/>
    </location>
</feature>
<reference evidence="3" key="1">
    <citation type="journal article" date="2021" name="New Phytol.">
        <title>Evolutionary innovations through gain and loss of genes in the ectomycorrhizal Boletales.</title>
        <authorList>
            <person name="Wu G."/>
            <person name="Miyauchi S."/>
            <person name="Morin E."/>
            <person name="Kuo A."/>
            <person name="Drula E."/>
            <person name="Varga T."/>
            <person name="Kohler A."/>
            <person name="Feng B."/>
            <person name="Cao Y."/>
            <person name="Lipzen A."/>
            <person name="Daum C."/>
            <person name="Hundley H."/>
            <person name="Pangilinan J."/>
            <person name="Johnson J."/>
            <person name="Barry K."/>
            <person name="LaButti K."/>
            <person name="Ng V."/>
            <person name="Ahrendt S."/>
            <person name="Min B."/>
            <person name="Choi I.G."/>
            <person name="Park H."/>
            <person name="Plett J.M."/>
            <person name="Magnuson J."/>
            <person name="Spatafora J.W."/>
            <person name="Nagy L.G."/>
            <person name="Henrissat B."/>
            <person name="Grigoriev I.V."/>
            <person name="Yang Z.L."/>
            <person name="Xu J."/>
            <person name="Martin F.M."/>
        </authorList>
    </citation>
    <scope>NUCLEOTIDE SEQUENCE</scope>
    <source>
        <strain evidence="3">KKN 215</strain>
    </source>
</reference>
<feature type="domain" description="Meiotically up-regulated protein Msb1/Mug8" evidence="2">
    <location>
        <begin position="245"/>
        <end position="649"/>
    </location>
</feature>
<protein>
    <recommendedName>
        <fullName evidence="2">Meiotically up-regulated protein Msb1/Mug8 domain-containing protein</fullName>
    </recommendedName>
</protein>
<proteinExistence type="predicted"/>
<feature type="compositionally biased region" description="Pro residues" evidence="1">
    <location>
        <begin position="696"/>
        <end position="708"/>
    </location>
</feature>
<feature type="region of interest" description="Disordered" evidence="1">
    <location>
        <begin position="1"/>
        <end position="91"/>
    </location>
</feature>
<keyword evidence="4" id="KW-1185">Reference proteome</keyword>
<comment type="caution">
    <text evidence="3">The sequence shown here is derived from an EMBL/GenBank/DDBJ whole genome shotgun (WGS) entry which is preliminary data.</text>
</comment>
<feature type="region of interest" description="Disordered" evidence="1">
    <location>
        <begin position="482"/>
        <end position="538"/>
    </location>
</feature>
<evidence type="ECO:0000313" key="3">
    <source>
        <dbReference type="EMBL" id="KAH8077379.1"/>
    </source>
</evidence>
<dbReference type="InterPro" id="IPR012965">
    <property type="entry name" value="Msb1/Mug8_dom"/>
</dbReference>
<dbReference type="PANTHER" id="PTHR28093:SF1">
    <property type="entry name" value="MORPHOGENESIS-RELATED PROTEIN MSB1"/>
    <property type="match status" value="1"/>
</dbReference>
<feature type="compositionally biased region" description="Polar residues" evidence="1">
    <location>
        <begin position="73"/>
        <end position="82"/>
    </location>
</feature>
<organism evidence="3 4">
    <name type="scientific">Cristinia sonorae</name>
    <dbReference type="NCBI Taxonomy" id="1940300"/>
    <lineage>
        <taxon>Eukaryota</taxon>
        <taxon>Fungi</taxon>
        <taxon>Dikarya</taxon>
        <taxon>Basidiomycota</taxon>
        <taxon>Agaricomycotina</taxon>
        <taxon>Agaricomycetes</taxon>
        <taxon>Agaricomycetidae</taxon>
        <taxon>Agaricales</taxon>
        <taxon>Pleurotineae</taxon>
        <taxon>Stephanosporaceae</taxon>
        <taxon>Cristinia</taxon>
    </lineage>
</organism>
<dbReference type="InterPro" id="IPR037508">
    <property type="entry name" value="Msb1/Mug8"/>
</dbReference>
<sequence length="829" mass="90262">MPSFFSKVFGRKKDEKESSATHTRRHSASASLLEGKYEAVSPTSSPTADKFKNELGNKEKEKDGFSLFRPRSRSTAATTNPHPDTAKPPRLVPHLDLNLSVQQETKSRALDVVFEAADDRGNLPVAIIGERRLAPLETFLLVKACAAAIVNRGGLETLGVMHPHWYSASPEIQRRLISLFILSLAPTNTEATLSPTPDSATALFESELNYTRSPHDIAAVLRWALRHLRLEGSSFGSNSDGEDVWKWYTTYSEAERSANYPPTAFSQSLAPSIPGSHFQLLTVTLDIITSLAAHAESNGSSGSKLSKFLGLWLLTAQRALESDDWVAFYNRWERAGRILEHLFLSYIRDEAEKKKIALRLTDLVKQFPYTTGTDLPEDGLLSRPRFSTRLYDTLFVRVSTELPTDKSPKPKHHLLRLIAQSFKAEVIATGQYAELWEQIKKTASEEAEGDSPSLSRIFNDDTVRLLSLVPLDPDANKTITLAIPPTREPRGRRRSASLGGGKPNGTQPSAAHGKTLNGKTQPVVSPEPASVPLPASPTDWSDFSSAGFGETSLSKNLAFSLLGDDVEVTVPPHAQPKRRASKKGNAGSSPAASRRSSVDNPRPGIQRPPADVPTSTTPADEPKPAKTQTSFIDLIKLDEAFIDFWSDALTDPILTSNWPTFVLCQLKANLPFAAETPEGKPIQWLVIEHAFTYPPPPPPPPAPVPEPVSPTTSNTKRAASPRPSIQSNISSRKSSTFSARTRFSFFGTDKGSPTTTTPTGTPKTGFSFSQRKRSAKASRVGEMGEVLAEVEESPSKPAEGLGLVIGEEAKEPQASKEAPTATVTTSREG</sequence>
<dbReference type="PANTHER" id="PTHR28093">
    <property type="entry name" value="MORPHOGENESIS-RELATED PROTEIN MSB1"/>
    <property type="match status" value="1"/>
</dbReference>
<name>A0A8K0UD97_9AGAR</name>
<dbReference type="OrthoDB" id="3362494at2759"/>
<evidence type="ECO:0000313" key="4">
    <source>
        <dbReference type="Proteomes" id="UP000813824"/>
    </source>
</evidence>
<evidence type="ECO:0000256" key="1">
    <source>
        <dbReference type="SAM" id="MobiDB-lite"/>
    </source>
</evidence>
<dbReference type="Proteomes" id="UP000813824">
    <property type="component" value="Unassembled WGS sequence"/>
</dbReference>
<dbReference type="AlphaFoldDB" id="A0A8K0UD97"/>
<feature type="region of interest" description="Disordered" evidence="1">
    <location>
        <begin position="696"/>
        <end position="780"/>
    </location>
</feature>
<dbReference type="Pfam" id="PF08101">
    <property type="entry name" value="Msb1-Mug8_dom"/>
    <property type="match status" value="1"/>
</dbReference>
<dbReference type="InterPro" id="IPR008936">
    <property type="entry name" value="Rho_GTPase_activation_prot"/>
</dbReference>
<gene>
    <name evidence="3" type="ORF">BXZ70DRAFT_700062</name>
</gene>
<feature type="region of interest" description="Disordered" evidence="1">
    <location>
        <begin position="806"/>
        <end position="829"/>
    </location>
</feature>
<feature type="compositionally biased region" description="Low complexity" evidence="1">
    <location>
        <begin position="724"/>
        <end position="768"/>
    </location>
</feature>